<accession>A0ABP8NEG5</accession>
<comment type="caution">
    <text evidence="11">The sequence shown here is derived from an EMBL/GenBank/DDBJ whole genome shotgun (WGS) entry which is preliminary data.</text>
</comment>
<dbReference type="EMBL" id="BAABFA010000010">
    <property type="protein sequence ID" value="GAA4464489.1"/>
    <property type="molecule type" value="Genomic_DNA"/>
</dbReference>
<comment type="pathway">
    <text evidence="2">Purine metabolism; 7-cyano-7-deazaguanine biosynthesis.</text>
</comment>
<keyword evidence="8" id="KW-0456">Lyase</keyword>
<evidence type="ECO:0000256" key="9">
    <source>
        <dbReference type="ARBA" id="ARBA00031449"/>
    </source>
</evidence>
<dbReference type="SUPFAM" id="SSF55620">
    <property type="entry name" value="Tetrahydrobiopterin biosynthesis enzymes-like"/>
    <property type="match status" value="1"/>
</dbReference>
<evidence type="ECO:0000313" key="12">
    <source>
        <dbReference type="Proteomes" id="UP001500067"/>
    </source>
</evidence>
<evidence type="ECO:0000256" key="1">
    <source>
        <dbReference type="ARBA" id="ARBA00001947"/>
    </source>
</evidence>
<dbReference type="EC" id="4.1.2.50" evidence="4"/>
<sequence>MVYLTRIEHFNAAHRLHNPGWSDAENKDVFGKCANENWHGHNYELHVTIKGEPHPQTGFIYNAKTLGDLIKEVIVERVDHRNLNLDVDFMKGKFTSAENFAIGIWNELRPHIETGKDNVKLHCIKLVETRSIYVEYFG</sequence>
<keyword evidence="6" id="KW-0479">Metal-binding</keyword>
<evidence type="ECO:0000256" key="5">
    <source>
        <dbReference type="ARBA" id="ARBA00018141"/>
    </source>
</evidence>
<comment type="catalytic activity">
    <reaction evidence="10">
        <text>7,8-dihydroneopterin 3'-triphosphate + H2O = 6-carboxy-5,6,7,8-tetrahydropterin + triphosphate + acetaldehyde + 2 H(+)</text>
        <dbReference type="Rhea" id="RHEA:27966"/>
        <dbReference type="ChEBI" id="CHEBI:15343"/>
        <dbReference type="ChEBI" id="CHEBI:15377"/>
        <dbReference type="ChEBI" id="CHEBI:15378"/>
        <dbReference type="ChEBI" id="CHEBI:18036"/>
        <dbReference type="ChEBI" id="CHEBI:58462"/>
        <dbReference type="ChEBI" id="CHEBI:61032"/>
        <dbReference type="EC" id="4.1.2.50"/>
    </reaction>
</comment>
<protein>
    <recommendedName>
        <fullName evidence="5">6-carboxy-5,6,7,8-tetrahydropterin synthase</fullName>
        <ecNumber evidence="4">4.1.2.50</ecNumber>
    </recommendedName>
    <alternativeName>
        <fullName evidence="9">Queuosine biosynthesis protein QueD</fullName>
    </alternativeName>
</protein>
<dbReference type="Pfam" id="PF01242">
    <property type="entry name" value="PTPS"/>
    <property type="match status" value="1"/>
</dbReference>
<dbReference type="Gene3D" id="3.30.479.10">
    <property type="entry name" value="6-pyruvoyl tetrahydropterin synthase/QueD"/>
    <property type="match status" value="1"/>
</dbReference>
<reference evidence="12" key="1">
    <citation type="journal article" date="2019" name="Int. J. Syst. Evol. Microbiol.">
        <title>The Global Catalogue of Microorganisms (GCM) 10K type strain sequencing project: providing services to taxonomists for standard genome sequencing and annotation.</title>
        <authorList>
            <consortium name="The Broad Institute Genomics Platform"/>
            <consortium name="The Broad Institute Genome Sequencing Center for Infectious Disease"/>
            <person name="Wu L."/>
            <person name="Ma J."/>
        </authorList>
    </citation>
    <scope>NUCLEOTIDE SEQUENCE [LARGE SCALE GENOMIC DNA]</scope>
    <source>
        <strain evidence="12">JCM 32105</strain>
    </source>
</reference>
<dbReference type="Proteomes" id="UP001500067">
    <property type="component" value="Unassembled WGS sequence"/>
</dbReference>
<dbReference type="InterPro" id="IPR038418">
    <property type="entry name" value="6-PTP_synth/QueD_sf"/>
</dbReference>
<keyword evidence="12" id="KW-1185">Reference proteome</keyword>
<evidence type="ECO:0000256" key="2">
    <source>
        <dbReference type="ARBA" id="ARBA00005061"/>
    </source>
</evidence>
<evidence type="ECO:0000256" key="7">
    <source>
        <dbReference type="ARBA" id="ARBA00022833"/>
    </source>
</evidence>
<dbReference type="InterPro" id="IPR007115">
    <property type="entry name" value="6-PTP_synth/QueD"/>
</dbReference>
<evidence type="ECO:0000256" key="3">
    <source>
        <dbReference type="ARBA" id="ARBA00008900"/>
    </source>
</evidence>
<dbReference type="RefSeq" id="WP_345080939.1">
    <property type="nucleotide sequence ID" value="NZ_BAABFA010000010.1"/>
</dbReference>
<comment type="cofactor">
    <cofactor evidence="1">
        <name>Zn(2+)</name>
        <dbReference type="ChEBI" id="CHEBI:29105"/>
    </cofactor>
</comment>
<name>A0ABP8NEG5_9BACT</name>
<dbReference type="PANTHER" id="PTHR12589:SF7">
    <property type="entry name" value="6-PYRUVOYL TETRAHYDROBIOPTERIN SYNTHASE"/>
    <property type="match status" value="1"/>
</dbReference>
<proteinExistence type="inferred from homology"/>
<comment type="similarity">
    <text evidence="3">Belongs to the PTPS family. QueD subfamily.</text>
</comment>
<evidence type="ECO:0000313" key="11">
    <source>
        <dbReference type="EMBL" id="GAA4464489.1"/>
    </source>
</evidence>
<evidence type="ECO:0000256" key="8">
    <source>
        <dbReference type="ARBA" id="ARBA00023239"/>
    </source>
</evidence>
<organism evidence="11 12">
    <name type="scientific">Nemorincola caseinilytica</name>
    <dbReference type="NCBI Taxonomy" id="2054315"/>
    <lineage>
        <taxon>Bacteria</taxon>
        <taxon>Pseudomonadati</taxon>
        <taxon>Bacteroidota</taxon>
        <taxon>Chitinophagia</taxon>
        <taxon>Chitinophagales</taxon>
        <taxon>Chitinophagaceae</taxon>
        <taxon>Nemorincola</taxon>
    </lineage>
</organism>
<evidence type="ECO:0000256" key="6">
    <source>
        <dbReference type="ARBA" id="ARBA00022723"/>
    </source>
</evidence>
<gene>
    <name evidence="11" type="ORF">GCM10023093_14940</name>
</gene>
<keyword evidence="7" id="KW-0862">Zinc</keyword>
<evidence type="ECO:0000256" key="4">
    <source>
        <dbReference type="ARBA" id="ARBA00012982"/>
    </source>
</evidence>
<dbReference type="PANTHER" id="PTHR12589">
    <property type="entry name" value="PYRUVOYL TETRAHYDROBIOPTERIN SYNTHASE"/>
    <property type="match status" value="1"/>
</dbReference>
<evidence type="ECO:0000256" key="10">
    <source>
        <dbReference type="ARBA" id="ARBA00048807"/>
    </source>
</evidence>